<evidence type="ECO:0000259" key="3">
    <source>
        <dbReference type="Pfam" id="PF25597"/>
    </source>
</evidence>
<feature type="domain" description="Reverse transcriptase Ty1/copia-type" evidence="2">
    <location>
        <begin position="216"/>
        <end position="459"/>
    </location>
</feature>
<gene>
    <name evidence="4" type="ORF">LUZ62_090337</name>
</gene>
<name>A0AAV8CJH2_9POAL</name>
<dbReference type="Proteomes" id="UP001140206">
    <property type="component" value="Chromosome 5"/>
</dbReference>
<dbReference type="InterPro" id="IPR057670">
    <property type="entry name" value="SH3_retrovirus"/>
</dbReference>
<keyword evidence="5" id="KW-1185">Reference proteome</keyword>
<organism evidence="4 5">
    <name type="scientific">Rhynchospora pubera</name>
    <dbReference type="NCBI Taxonomy" id="906938"/>
    <lineage>
        <taxon>Eukaryota</taxon>
        <taxon>Viridiplantae</taxon>
        <taxon>Streptophyta</taxon>
        <taxon>Embryophyta</taxon>
        <taxon>Tracheophyta</taxon>
        <taxon>Spermatophyta</taxon>
        <taxon>Magnoliopsida</taxon>
        <taxon>Liliopsida</taxon>
        <taxon>Poales</taxon>
        <taxon>Cyperaceae</taxon>
        <taxon>Cyperoideae</taxon>
        <taxon>Rhynchosporeae</taxon>
        <taxon>Rhynchospora</taxon>
    </lineage>
</organism>
<dbReference type="InterPro" id="IPR013103">
    <property type="entry name" value="RVT_2"/>
</dbReference>
<dbReference type="Pfam" id="PF25597">
    <property type="entry name" value="SH3_retrovirus"/>
    <property type="match status" value="1"/>
</dbReference>
<accession>A0AAV8CJH2</accession>
<evidence type="ECO:0000313" key="5">
    <source>
        <dbReference type="Proteomes" id="UP001140206"/>
    </source>
</evidence>
<dbReference type="SUPFAM" id="SSF56672">
    <property type="entry name" value="DNA/RNA polymerases"/>
    <property type="match status" value="1"/>
</dbReference>
<dbReference type="EMBL" id="JAMFTS010000005">
    <property type="protein sequence ID" value="KAJ4755932.1"/>
    <property type="molecule type" value="Genomic_DNA"/>
</dbReference>
<dbReference type="CDD" id="cd09272">
    <property type="entry name" value="RNase_HI_RT_Ty1"/>
    <property type="match status" value="1"/>
</dbReference>
<feature type="domain" description="Retroviral polymerase SH3-like" evidence="3">
    <location>
        <begin position="2"/>
        <end position="41"/>
    </location>
</feature>
<dbReference type="PANTHER" id="PTHR11439:SF455">
    <property type="entry name" value="RLK (RECEPTOR-LIKE PROTEIN KINASE) 8, PUTATIVE-RELATED"/>
    <property type="match status" value="1"/>
</dbReference>
<evidence type="ECO:0000313" key="4">
    <source>
        <dbReference type="EMBL" id="KAJ4755932.1"/>
    </source>
</evidence>
<sequence length="717" mass="79968">MPCVFLGYAHNQKGFRCLHIDTNRIFISRNVQFDEQVFPFAAQHFSASTSLGDKSDDLNFTGPPLLQLYLQAMGPSRQPEPTTVQPRPGTPVTTSEILPAQDVPLLAPNLNMSPAPATQSDRVQQQHTPVLTPQLQLVTTSNAETQSPIPNPPSIQPSTHHMVTRNRDNTRKKRCFPDHVAYLASTSIEPTSFTQANALPEWRAAMAKEIDALAHNQTWVLVPPPPDQRVIGSKWVFKIKRHSDGSIERYKARLVAKGYHQQEGIDFTDTFSPVVRPTTIRIVLSLAVSSNWSIRQLDVQNAFLHGDLSNQVFMSQPPGFTDPAKPDHVCLLSKAIYSLKQSPRAWFHKLSQALLTFGFASSQYDPSMFIAHVNGSTIIVLVYVDDIIITGDNQGLINTCIAHLHTQFAIKDLGSLHYFLGIAVTTTSEGLHLSQSKYIHDLLQKTNMLNAKPTTTPIATGISLTPGDSEPFSDPHLYRSIVGALQYATVTRPDLSFAVNKLSQFMHSPNLNQWTAVKRVLRYLCGTMQQGLLIHHNSDHSLHAYTDSDWAGCPIDRRSTSGYCIFLGKNIISWSAKKQNTVSRSSTEAEYRGLALTCAELLWVQYILQELHIHLPSPPIMWCDNIGATFLASNPMFHSRTKHVEIDFHFVRERITSNSLLVRYLCSVDQLADIMTKPLSTTRFQFLCNKLNVTYVPLACGGVLVNQLEVSSDTQNG</sequence>
<reference evidence="4" key="1">
    <citation type="submission" date="2022-08" db="EMBL/GenBank/DDBJ databases">
        <authorList>
            <person name="Marques A."/>
        </authorList>
    </citation>
    <scope>NUCLEOTIDE SEQUENCE</scope>
    <source>
        <strain evidence="4">RhyPub2mFocal</strain>
        <tissue evidence="4">Leaves</tissue>
    </source>
</reference>
<dbReference type="InterPro" id="IPR043502">
    <property type="entry name" value="DNA/RNA_pol_sf"/>
</dbReference>
<evidence type="ECO:0000256" key="1">
    <source>
        <dbReference type="SAM" id="MobiDB-lite"/>
    </source>
</evidence>
<dbReference type="AlphaFoldDB" id="A0AAV8CJH2"/>
<feature type="compositionally biased region" description="Polar residues" evidence="1">
    <location>
        <begin position="79"/>
        <end position="94"/>
    </location>
</feature>
<feature type="region of interest" description="Disordered" evidence="1">
    <location>
        <begin position="75"/>
        <end position="94"/>
    </location>
</feature>
<dbReference type="PANTHER" id="PTHR11439">
    <property type="entry name" value="GAG-POL-RELATED RETROTRANSPOSON"/>
    <property type="match status" value="1"/>
</dbReference>
<proteinExistence type="predicted"/>
<dbReference type="Pfam" id="PF07727">
    <property type="entry name" value="RVT_2"/>
    <property type="match status" value="1"/>
</dbReference>
<comment type="caution">
    <text evidence="4">The sequence shown here is derived from an EMBL/GenBank/DDBJ whole genome shotgun (WGS) entry which is preliminary data.</text>
</comment>
<evidence type="ECO:0000259" key="2">
    <source>
        <dbReference type="Pfam" id="PF07727"/>
    </source>
</evidence>
<protein>
    <submittedName>
        <fullName evidence="4">Polyprotein</fullName>
    </submittedName>
</protein>